<evidence type="ECO:0000256" key="6">
    <source>
        <dbReference type="ARBA" id="ARBA00022989"/>
    </source>
</evidence>
<feature type="transmembrane region" description="Helical" evidence="9">
    <location>
        <begin position="21"/>
        <end position="40"/>
    </location>
</feature>
<dbReference type="GO" id="GO:0015740">
    <property type="term" value="P:C4-dicarboxylate transport"/>
    <property type="evidence" value="ECO:0007669"/>
    <property type="project" value="TreeGrafter"/>
</dbReference>
<evidence type="ECO:0000256" key="9">
    <source>
        <dbReference type="RuleBase" id="RU369079"/>
    </source>
</evidence>
<keyword evidence="3" id="KW-1003">Cell membrane</keyword>
<dbReference type="Pfam" id="PF04290">
    <property type="entry name" value="DctQ"/>
    <property type="match status" value="1"/>
</dbReference>
<sequence length="156" mass="17057">MNALQALSDRMADLVRTIAGILLVVVATSMIVVIAGRYVGFATAWADEVARITFVWCACLGATSGLHRGLHFVVFQIATVRNETRRRLLETLSLLIMFALCAILAWSTTKSIPVASLSMLPALDVSNAWFHSAVTCFALLSLFFITAKAVLVWRRA</sequence>
<dbReference type="Proteomes" id="UP000193200">
    <property type="component" value="Unassembled WGS sequence"/>
</dbReference>
<protein>
    <recommendedName>
        <fullName evidence="9">TRAP transporter small permease protein</fullName>
    </recommendedName>
</protein>
<reference evidence="11 12" key="1">
    <citation type="submission" date="2017-03" db="EMBL/GenBank/DDBJ databases">
        <authorList>
            <person name="Afonso C.L."/>
            <person name="Miller P.J."/>
            <person name="Scott M.A."/>
            <person name="Spackman E."/>
            <person name="Goraichik I."/>
            <person name="Dimitrov K.M."/>
            <person name="Suarez D.L."/>
            <person name="Swayne D.E."/>
        </authorList>
    </citation>
    <scope>NUCLEOTIDE SEQUENCE [LARGE SCALE GENOMIC DNA]</scope>
    <source>
        <strain evidence="11 12">CECT 7691</strain>
    </source>
</reference>
<dbReference type="PANTHER" id="PTHR35011">
    <property type="entry name" value="2,3-DIKETO-L-GULONATE TRAP TRANSPORTER SMALL PERMEASE PROTEIN YIAM"/>
    <property type="match status" value="1"/>
</dbReference>
<evidence type="ECO:0000256" key="2">
    <source>
        <dbReference type="ARBA" id="ARBA00022448"/>
    </source>
</evidence>
<evidence type="ECO:0000259" key="10">
    <source>
        <dbReference type="Pfam" id="PF04290"/>
    </source>
</evidence>
<feature type="transmembrane region" description="Helical" evidence="9">
    <location>
        <begin position="52"/>
        <end position="75"/>
    </location>
</feature>
<dbReference type="EMBL" id="FWFR01000002">
    <property type="protein sequence ID" value="SLN64647.1"/>
    <property type="molecule type" value="Genomic_DNA"/>
</dbReference>
<evidence type="ECO:0000313" key="12">
    <source>
        <dbReference type="Proteomes" id="UP000193200"/>
    </source>
</evidence>
<keyword evidence="5 9" id="KW-0812">Transmembrane</keyword>
<keyword evidence="2 9" id="KW-0813">Transport</keyword>
<dbReference type="InterPro" id="IPR055348">
    <property type="entry name" value="DctQ"/>
</dbReference>
<dbReference type="InParanoid" id="A0A1Y5TI63"/>
<dbReference type="InterPro" id="IPR007387">
    <property type="entry name" value="TRAP_DctQ"/>
</dbReference>
<feature type="transmembrane region" description="Helical" evidence="9">
    <location>
        <begin position="128"/>
        <end position="153"/>
    </location>
</feature>
<feature type="domain" description="Tripartite ATP-independent periplasmic transporters DctQ component" evidence="10">
    <location>
        <begin position="30"/>
        <end position="154"/>
    </location>
</feature>
<evidence type="ECO:0000256" key="8">
    <source>
        <dbReference type="ARBA" id="ARBA00038436"/>
    </source>
</evidence>
<evidence type="ECO:0000313" key="11">
    <source>
        <dbReference type="EMBL" id="SLN64647.1"/>
    </source>
</evidence>
<keyword evidence="6 9" id="KW-1133">Transmembrane helix</keyword>
<feature type="transmembrane region" description="Helical" evidence="9">
    <location>
        <begin position="87"/>
        <end position="108"/>
    </location>
</feature>
<evidence type="ECO:0000256" key="4">
    <source>
        <dbReference type="ARBA" id="ARBA00022519"/>
    </source>
</evidence>
<dbReference type="GO" id="GO:0022857">
    <property type="term" value="F:transmembrane transporter activity"/>
    <property type="evidence" value="ECO:0007669"/>
    <property type="project" value="UniProtKB-UniRule"/>
</dbReference>
<comment type="similarity">
    <text evidence="8 9">Belongs to the TRAP transporter small permease family.</text>
</comment>
<dbReference type="PANTHER" id="PTHR35011:SF5">
    <property type="entry name" value="SIALIC ACID TRAP TRANSPORTER SMALL PERMEASE PROTEIN SIAQ"/>
    <property type="match status" value="1"/>
</dbReference>
<comment type="function">
    <text evidence="9">Part of the tripartite ATP-independent periplasmic (TRAP) transport system.</text>
</comment>
<proteinExistence type="inferred from homology"/>
<evidence type="ECO:0000256" key="3">
    <source>
        <dbReference type="ARBA" id="ARBA00022475"/>
    </source>
</evidence>
<evidence type="ECO:0000256" key="1">
    <source>
        <dbReference type="ARBA" id="ARBA00004429"/>
    </source>
</evidence>
<gene>
    <name evidence="11" type="ORF">OCH7691_02934</name>
</gene>
<organism evidence="11 12">
    <name type="scientific">Oceanibacterium hippocampi</name>
    <dbReference type="NCBI Taxonomy" id="745714"/>
    <lineage>
        <taxon>Bacteria</taxon>
        <taxon>Pseudomonadati</taxon>
        <taxon>Pseudomonadota</taxon>
        <taxon>Alphaproteobacteria</taxon>
        <taxon>Sneathiellales</taxon>
        <taxon>Sneathiellaceae</taxon>
        <taxon>Oceanibacterium</taxon>
    </lineage>
</organism>
<accession>A0A1Y5TI63</accession>
<name>A0A1Y5TI63_9PROT</name>
<evidence type="ECO:0000256" key="5">
    <source>
        <dbReference type="ARBA" id="ARBA00022692"/>
    </source>
</evidence>
<dbReference type="AlphaFoldDB" id="A0A1Y5TI63"/>
<keyword evidence="7 9" id="KW-0472">Membrane</keyword>
<keyword evidence="4 9" id="KW-0997">Cell inner membrane</keyword>
<comment type="subcellular location">
    <subcellularLocation>
        <location evidence="1 9">Cell inner membrane</location>
        <topology evidence="1 9">Multi-pass membrane protein</topology>
    </subcellularLocation>
</comment>
<keyword evidence="12" id="KW-1185">Reference proteome</keyword>
<evidence type="ECO:0000256" key="7">
    <source>
        <dbReference type="ARBA" id="ARBA00023136"/>
    </source>
</evidence>
<comment type="subunit">
    <text evidence="9">The complex comprises the extracytoplasmic solute receptor protein and the two transmembrane proteins.</text>
</comment>
<dbReference type="GO" id="GO:0005886">
    <property type="term" value="C:plasma membrane"/>
    <property type="evidence" value="ECO:0007669"/>
    <property type="project" value="UniProtKB-SubCell"/>
</dbReference>
<dbReference type="OrthoDB" id="4964541at2"/>
<dbReference type="RefSeq" id="WP_085884251.1">
    <property type="nucleotide sequence ID" value="NZ_FWFR01000002.1"/>
</dbReference>